<dbReference type="Proteomes" id="UP000536773">
    <property type="component" value="Unassembled WGS sequence"/>
</dbReference>
<organism evidence="1 2">
    <name type="scientific">Megasphaera elsdenii</name>
    <dbReference type="NCBI Taxonomy" id="907"/>
    <lineage>
        <taxon>Bacteria</taxon>
        <taxon>Bacillati</taxon>
        <taxon>Bacillota</taxon>
        <taxon>Negativicutes</taxon>
        <taxon>Veillonellales</taxon>
        <taxon>Veillonellaceae</taxon>
        <taxon>Megasphaera</taxon>
    </lineage>
</organism>
<dbReference type="Gene3D" id="2.60.320.10">
    <property type="entry name" value="N-utilization substance G protein NusG, insert domain"/>
    <property type="match status" value="1"/>
</dbReference>
<gene>
    <name evidence="1" type="ORF">HG933_04300</name>
</gene>
<protein>
    <submittedName>
        <fullName evidence="1">NusG domain II-containing protein</fullName>
    </submittedName>
</protein>
<dbReference type="EMBL" id="JABBJH010000004">
    <property type="protein sequence ID" value="NMK38608.1"/>
    <property type="molecule type" value="Genomic_DNA"/>
</dbReference>
<dbReference type="GeneID" id="97491663"/>
<sequence>MKHIIKKGDIILIITLLVLSFIPEGIFYLTGNDASIDRTYAVIQVDGKVYKEVPLSGHHGTDMISIDTDKGHNLVVIQDESVGITEADCPDKICISEGFVSKPGATVVCLPHKVLVEVKSAGGDEPDVIPAH</sequence>
<dbReference type="InterPro" id="IPR038690">
    <property type="entry name" value="NusG_2_sf"/>
</dbReference>
<evidence type="ECO:0000313" key="2">
    <source>
        <dbReference type="Proteomes" id="UP000536773"/>
    </source>
</evidence>
<name>A0A1M6T6F1_MEGEL</name>
<dbReference type="CDD" id="cd09911">
    <property type="entry name" value="Lin0431_like"/>
    <property type="match status" value="1"/>
</dbReference>
<dbReference type="Pfam" id="PF07009">
    <property type="entry name" value="NusG_II"/>
    <property type="match status" value="1"/>
</dbReference>
<dbReference type="AlphaFoldDB" id="A0A1M6T6F1"/>
<proteinExistence type="predicted"/>
<accession>A0A1M6T6F1</accession>
<comment type="caution">
    <text evidence="1">The sequence shown here is derived from an EMBL/GenBank/DDBJ whole genome shotgun (WGS) entry which is preliminary data.</text>
</comment>
<evidence type="ECO:0000313" key="1">
    <source>
        <dbReference type="EMBL" id="NMK38608.1"/>
    </source>
</evidence>
<reference evidence="1 2" key="1">
    <citation type="submission" date="2020-04" db="EMBL/GenBank/DDBJ databases">
        <authorList>
            <person name="Hitch T.C.A."/>
            <person name="Wylensek D."/>
            <person name="Clavel T."/>
        </authorList>
    </citation>
    <scope>NUCLEOTIDE SEQUENCE [LARGE SCALE GENOMIC DNA]</scope>
    <source>
        <strain evidence="1 2">WCA-386-APC-2A</strain>
    </source>
</reference>
<dbReference type="RefSeq" id="WP_014015671.1">
    <property type="nucleotide sequence ID" value="NZ_AP031433.1"/>
</dbReference>